<gene>
    <name evidence="1" type="ORF">PR048_000420</name>
</gene>
<proteinExistence type="predicted"/>
<sequence>MQVMPLFTEKAQSLAIMLHTINVVKGMVEYLNPGQIPVLVADTLLYALLKKSQFTMVDIHGKEKVFITMSGLHIELAALRMAGKWLQGSGWTSVPVHAGVNLKERHILYCKPVIQRDSDMLTK</sequence>
<organism evidence="1 2">
    <name type="scientific">Dryococelus australis</name>
    <dbReference type="NCBI Taxonomy" id="614101"/>
    <lineage>
        <taxon>Eukaryota</taxon>
        <taxon>Metazoa</taxon>
        <taxon>Ecdysozoa</taxon>
        <taxon>Arthropoda</taxon>
        <taxon>Hexapoda</taxon>
        <taxon>Insecta</taxon>
        <taxon>Pterygota</taxon>
        <taxon>Neoptera</taxon>
        <taxon>Polyneoptera</taxon>
        <taxon>Phasmatodea</taxon>
        <taxon>Verophasmatodea</taxon>
        <taxon>Anareolatae</taxon>
        <taxon>Phasmatidae</taxon>
        <taxon>Eurycanthinae</taxon>
        <taxon>Dryococelus</taxon>
    </lineage>
</organism>
<dbReference type="EMBL" id="JARBHB010000001">
    <property type="protein sequence ID" value="KAJ8895095.1"/>
    <property type="molecule type" value="Genomic_DNA"/>
</dbReference>
<evidence type="ECO:0000313" key="2">
    <source>
        <dbReference type="Proteomes" id="UP001159363"/>
    </source>
</evidence>
<reference evidence="1 2" key="1">
    <citation type="submission" date="2023-02" db="EMBL/GenBank/DDBJ databases">
        <title>LHISI_Scaffold_Assembly.</title>
        <authorList>
            <person name="Stuart O.P."/>
            <person name="Cleave R."/>
            <person name="Magrath M.J.L."/>
            <person name="Mikheyev A.S."/>
        </authorList>
    </citation>
    <scope>NUCLEOTIDE SEQUENCE [LARGE SCALE GENOMIC DNA]</scope>
    <source>
        <strain evidence="1">Daus_M_001</strain>
        <tissue evidence="1">Leg muscle</tissue>
    </source>
</reference>
<dbReference type="Proteomes" id="UP001159363">
    <property type="component" value="Chromosome 1"/>
</dbReference>
<protein>
    <submittedName>
        <fullName evidence="1">Uncharacterized protein</fullName>
    </submittedName>
</protein>
<evidence type="ECO:0000313" key="1">
    <source>
        <dbReference type="EMBL" id="KAJ8895095.1"/>
    </source>
</evidence>
<accession>A0ABQ9IEJ8</accession>
<name>A0ABQ9IEJ8_9NEOP</name>
<keyword evidence="2" id="KW-1185">Reference proteome</keyword>
<comment type="caution">
    <text evidence="1">The sequence shown here is derived from an EMBL/GenBank/DDBJ whole genome shotgun (WGS) entry which is preliminary data.</text>
</comment>
<dbReference type="PANTHER" id="PTHR47018">
    <property type="entry name" value="CXC DOMAIN-CONTAINING PROTEIN-RELATED"/>
    <property type="match status" value="1"/>
</dbReference>